<evidence type="ECO:0000313" key="6">
    <source>
        <dbReference type="RefSeq" id="XP_031382250.1"/>
    </source>
</evidence>
<reference evidence="5" key="3">
    <citation type="journal article" date="2020" name="Plant Biotechnol. J.">
        <title>The pomegranate (Punica granatum L.) draft genome dissects genetic divergence between soft- and hard-seeded cultivars.</title>
        <authorList>
            <person name="Luo X."/>
            <person name="Li H."/>
            <person name="Wu Z."/>
            <person name="Yao W."/>
            <person name="Zhao P."/>
            <person name="Cao D."/>
            <person name="Yu H."/>
            <person name="Li K."/>
            <person name="Poudel K."/>
            <person name="Zhao D."/>
            <person name="Zhang F."/>
            <person name="Xia X."/>
            <person name="Chen L."/>
            <person name="Wang Q."/>
            <person name="Jing D."/>
            <person name="Cao S."/>
        </authorList>
    </citation>
    <scope>NUCLEOTIDE SEQUENCE [LARGE SCALE GENOMIC DNA]</scope>
</reference>
<evidence type="ECO:0000313" key="5">
    <source>
        <dbReference type="Proteomes" id="UP000515151"/>
    </source>
</evidence>
<protein>
    <submittedName>
        <fullName evidence="6 7">Probable E3 ubiquitin-protein ligase bre1</fullName>
    </submittedName>
</protein>
<reference evidence="4" key="1">
    <citation type="journal article" date="2017" name="Plant J.">
        <title>The pomegranate (Punica granatum L.) genome and the genomics of punicalagin biosynthesis.</title>
        <authorList>
            <person name="Qin G."/>
            <person name="Xu C."/>
            <person name="Ming R."/>
            <person name="Tang H."/>
            <person name="Guyot R."/>
            <person name="Kramer E.M."/>
            <person name="Hu Y."/>
            <person name="Yi X."/>
            <person name="Qi Y."/>
            <person name="Xu X."/>
            <person name="Gao Z."/>
            <person name="Pan H."/>
            <person name="Jian J."/>
            <person name="Tian Y."/>
            <person name="Yue Z."/>
            <person name="Xu Y."/>
        </authorList>
    </citation>
    <scope>NUCLEOTIDE SEQUENCE [LARGE SCALE GENOMIC DNA]</scope>
    <source>
        <strain evidence="4">cv. Dabenzi</strain>
    </source>
</reference>
<dbReference type="PANTHER" id="PTHR35358:SF7">
    <property type="entry name" value="EXPRESSED PROTEIN"/>
    <property type="match status" value="1"/>
</dbReference>
<accession>A0A218X5C6</accession>
<keyword evidence="1" id="KW-0175">Coiled coil</keyword>
<dbReference type="Proteomes" id="UP000197138">
    <property type="component" value="Unassembled WGS sequence"/>
</dbReference>
<evidence type="ECO:0000313" key="7">
    <source>
        <dbReference type="RefSeq" id="XP_031382251.1"/>
    </source>
</evidence>
<feature type="compositionally biased region" description="Polar residues" evidence="2">
    <location>
        <begin position="159"/>
        <end position="170"/>
    </location>
</feature>
<proteinExistence type="predicted"/>
<keyword evidence="5" id="KW-1185">Reference proteome</keyword>
<dbReference type="Proteomes" id="UP000515151">
    <property type="component" value="Chromosome 2"/>
</dbReference>
<evidence type="ECO:0000256" key="1">
    <source>
        <dbReference type="SAM" id="Coils"/>
    </source>
</evidence>
<dbReference type="EMBL" id="MTKT01002229">
    <property type="protein sequence ID" value="OWM80435.1"/>
    <property type="molecule type" value="Genomic_DNA"/>
</dbReference>
<dbReference type="PANTHER" id="PTHR35358">
    <property type="entry name" value="OS06G0711100 PROTEIN"/>
    <property type="match status" value="1"/>
</dbReference>
<dbReference type="SUPFAM" id="SSF57997">
    <property type="entry name" value="Tropomyosin"/>
    <property type="match status" value="1"/>
</dbReference>
<dbReference type="Pfam" id="PF05278">
    <property type="entry name" value="PEARLI-4"/>
    <property type="match status" value="1"/>
</dbReference>
<gene>
    <name evidence="6 7" type="primary">LOC116196592</name>
    <name evidence="3" type="ORF">CDL15_Pgr019715</name>
</gene>
<dbReference type="OrthoDB" id="1506770at2759"/>
<dbReference type="RefSeq" id="XP_031382250.1">
    <property type="nucleotide sequence ID" value="XM_031526390.1"/>
</dbReference>
<dbReference type="InterPro" id="IPR007942">
    <property type="entry name" value="PLipase-like"/>
</dbReference>
<name>A0A218X5C6_PUNGR</name>
<evidence type="ECO:0000313" key="3">
    <source>
        <dbReference type="EMBL" id="OWM80435.1"/>
    </source>
</evidence>
<dbReference type="RefSeq" id="XP_031382251.1">
    <property type="nucleotide sequence ID" value="XM_031526391.1"/>
</dbReference>
<dbReference type="AlphaFoldDB" id="A0A218X5C6"/>
<dbReference type="GeneID" id="116196592"/>
<feature type="coiled-coil region" evidence="1">
    <location>
        <begin position="291"/>
        <end position="373"/>
    </location>
</feature>
<evidence type="ECO:0000256" key="2">
    <source>
        <dbReference type="SAM" id="MobiDB-lite"/>
    </source>
</evidence>
<evidence type="ECO:0000313" key="4">
    <source>
        <dbReference type="Proteomes" id="UP000197138"/>
    </source>
</evidence>
<feature type="compositionally biased region" description="Basic and acidic residues" evidence="2">
    <location>
        <begin position="138"/>
        <end position="158"/>
    </location>
</feature>
<organism evidence="3 4">
    <name type="scientific">Punica granatum</name>
    <name type="common">Pomegranate</name>
    <dbReference type="NCBI Taxonomy" id="22663"/>
    <lineage>
        <taxon>Eukaryota</taxon>
        <taxon>Viridiplantae</taxon>
        <taxon>Streptophyta</taxon>
        <taxon>Embryophyta</taxon>
        <taxon>Tracheophyta</taxon>
        <taxon>Spermatophyta</taxon>
        <taxon>Magnoliopsida</taxon>
        <taxon>eudicotyledons</taxon>
        <taxon>Gunneridae</taxon>
        <taxon>Pentapetalae</taxon>
        <taxon>rosids</taxon>
        <taxon>malvids</taxon>
        <taxon>Myrtales</taxon>
        <taxon>Lythraceae</taxon>
        <taxon>Punica</taxon>
    </lineage>
</organism>
<reference evidence="3" key="2">
    <citation type="submission" date="2017-06" db="EMBL/GenBank/DDBJ databases">
        <title>The pomegranate genome and the genomics of punicalagin biosynthesis.</title>
        <authorList>
            <person name="Xu C."/>
        </authorList>
    </citation>
    <scope>NUCLEOTIDE SEQUENCE [LARGE SCALE GENOMIC DNA]</scope>
    <source>
        <tissue evidence="3">Fresh leaf</tissue>
    </source>
</reference>
<sequence>MAERRVHPNCVYRVNPYHECVESCFVKMEEAGRVQKSKKKPGSLILLVPKKLSQRKKKGLDSELKPSDSFDSKFDLKKALARPDSPSSPMKFSFKKVESWSCELPFKGPDTGKTYSRDSSFLKFLPKTKPAPEEPPSDDPKESKQMENDQHDDDEKLRNNQNPVDSSDGANNNNNDNKDGVSFEAISDEEFPDRPIICDSRVQVGDHYYVKRSVASILRSILNKYGDIARDCKLTSVVMRSNYLECLCLVIRELQSSSIEKMSKSKLKEMWAITKDVEAVGIKVGWLQKTLDEIKEAVELVKKSRSAEEEKKKFDSNVESVRKDLEACMQDLAEKEKEVAVARARVEETRGRLSELEKECSRLNETILSIKSKVDGIDCKAKVAEIL</sequence>
<feature type="region of interest" description="Disordered" evidence="2">
    <location>
        <begin position="123"/>
        <end position="181"/>
    </location>
</feature>
<reference evidence="6 7" key="4">
    <citation type="submission" date="2025-04" db="UniProtKB">
        <authorList>
            <consortium name="RefSeq"/>
        </authorList>
    </citation>
    <scope>IDENTIFICATION</scope>
    <source>
        <tissue evidence="6 7">Leaf</tissue>
    </source>
</reference>